<keyword evidence="1" id="KW-0548">Nucleotidyltransferase</keyword>
<dbReference type="HOGENOM" id="CLU_976186_0_0_5"/>
<keyword evidence="2" id="KW-1185">Reference proteome</keyword>
<keyword evidence="1" id="KW-0808">Transferase</keyword>
<comment type="caution">
    <text evidence="1">The sequence shown here is derived from an EMBL/GenBank/DDBJ whole genome shotgun (WGS) entry which is preliminary data.</text>
</comment>
<dbReference type="EMBL" id="AATP01000001">
    <property type="protein sequence ID" value="EAU42372.1"/>
    <property type="molecule type" value="Genomic_DNA"/>
</dbReference>
<evidence type="ECO:0000313" key="2">
    <source>
        <dbReference type="Proteomes" id="UP000004310"/>
    </source>
</evidence>
<dbReference type="Proteomes" id="UP000004310">
    <property type="component" value="Unassembled WGS sequence"/>
</dbReference>
<gene>
    <name evidence="1" type="ORF">FP2506_06021</name>
</gene>
<protein>
    <submittedName>
        <fullName evidence="1">3-deoxy-manno-octulosonate cytidylyltransferase protein</fullName>
    </submittedName>
</protein>
<accession>Q0G7J2</accession>
<sequence>MTIADTDTNSVPGASAVEAIFRSHSTVAIMANSPALDLGAVMRELPEDTLFVFFTHCEKVLHSPFERSALLVHRMRTERISMNDDDRLETSRSFFAPGALEGEVGVFVSLDTQSIEGPRENRTPVEFPVIDCDVLFAPFYTAGHRPSSGFALALWLIDRVPETTVVLCGFTGVRDGVFRMSDNHDWTLEQTLLRVFYRSEQLIRFEGRDGALGSVTRIAKAFPEFRPAEIALVAMEVLNERTSALDRMVAHLLSVWRGAFTIQNWIRPRRRTNKF</sequence>
<organism evidence="1 2">
    <name type="scientific">Fulvimarina pelagi HTCC2506</name>
    <dbReference type="NCBI Taxonomy" id="314231"/>
    <lineage>
        <taxon>Bacteria</taxon>
        <taxon>Pseudomonadati</taxon>
        <taxon>Pseudomonadota</taxon>
        <taxon>Alphaproteobacteria</taxon>
        <taxon>Hyphomicrobiales</taxon>
        <taxon>Aurantimonadaceae</taxon>
        <taxon>Fulvimarina</taxon>
    </lineage>
</organism>
<dbReference type="AlphaFoldDB" id="Q0G7J2"/>
<name>Q0G7J2_9HYPH</name>
<dbReference type="eggNOG" id="ENOG5033XWX">
    <property type="taxonomic scope" value="Bacteria"/>
</dbReference>
<dbReference type="STRING" id="217511.GCA_001463845_03497"/>
<dbReference type="GO" id="GO:0016779">
    <property type="term" value="F:nucleotidyltransferase activity"/>
    <property type="evidence" value="ECO:0007669"/>
    <property type="project" value="UniProtKB-KW"/>
</dbReference>
<evidence type="ECO:0000313" key="1">
    <source>
        <dbReference type="EMBL" id="EAU42372.1"/>
    </source>
</evidence>
<proteinExistence type="predicted"/>
<reference evidence="1 2" key="1">
    <citation type="journal article" date="2010" name="J. Bacteriol.">
        <title>Genome sequence of Fulvimarina pelagi HTCC2506T, a Mn(II)-oxidizing alphaproteobacterium possessing an aerobic anoxygenic photosynthetic gene cluster and Xanthorhodopsin.</title>
        <authorList>
            <person name="Kang I."/>
            <person name="Oh H.M."/>
            <person name="Lim S.I."/>
            <person name="Ferriera S."/>
            <person name="Giovannoni S.J."/>
            <person name="Cho J.C."/>
        </authorList>
    </citation>
    <scope>NUCLEOTIDE SEQUENCE [LARGE SCALE GENOMIC DNA]</scope>
    <source>
        <strain evidence="1 2">HTCC2506</strain>
    </source>
</reference>
<dbReference type="RefSeq" id="WP_007066347.1">
    <property type="nucleotide sequence ID" value="NZ_DS022272.1"/>
</dbReference>